<keyword evidence="2" id="KW-1133">Transmembrane helix</keyword>
<feature type="transmembrane region" description="Helical" evidence="2">
    <location>
        <begin position="168"/>
        <end position="197"/>
    </location>
</feature>
<protein>
    <submittedName>
        <fullName evidence="3">Uncharacterized protein</fullName>
    </submittedName>
</protein>
<name>A0A918V7U8_9ACTN</name>
<keyword evidence="2" id="KW-0812">Transmembrane</keyword>
<accession>A0A918V7U8</accession>
<evidence type="ECO:0000313" key="4">
    <source>
        <dbReference type="Proteomes" id="UP000623010"/>
    </source>
</evidence>
<dbReference type="EMBL" id="BMWH01000002">
    <property type="protein sequence ID" value="GGZ73736.1"/>
    <property type="molecule type" value="Genomic_DNA"/>
</dbReference>
<proteinExistence type="predicted"/>
<sequence>MYAVLSVAWWVRRRASRRLDAALADFEIDPYHAVYTTGWTTDVDRAAAAALIVDGLARIDSEGGITLTERGAEPMNTPEHPLPAALLDTLRRTETPTYLRRLTSESGYRERRENFLSRQQARVPVWPAEDKTDTLFRTATLSLLALSLFYAVQLWWLTGAAFQGWREFLAGLITTPLLGLLIAVPLVLLAVGLWVGVPDVFRQHCARLPEHPAMQALDEDQSLALHRSATHKEPWERREETWSDTGTDTF</sequence>
<reference evidence="3" key="2">
    <citation type="submission" date="2020-09" db="EMBL/GenBank/DDBJ databases">
        <authorList>
            <person name="Sun Q."/>
            <person name="Ohkuma M."/>
        </authorList>
    </citation>
    <scope>NUCLEOTIDE SEQUENCE</scope>
    <source>
        <strain evidence="3">JCM 5016</strain>
    </source>
</reference>
<dbReference type="AlphaFoldDB" id="A0A918V7U8"/>
<feature type="compositionally biased region" description="Basic and acidic residues" evidence="1">
    <location>
        <begin position="230"/>
        <end position="241"/>
    </location>
</feature>
<evidence type="ECO:0000256" key="1">
    <source>
        <dbReference type="SAM" id="MobiDB-lite"/>
    </source>
</evidence>
<feature type="region of interest" description="Disordered" evidence="1">
    <location>
        <begin position="228"/>
        <end position="250"/>
    </location>
</feature>
<evidence type="ECO:0000313" key="3">
    <source>
        <dbReference type="EMBL" id="GGZ73736.1"/>
    </source>
</evidence>
<reference evidence="3" key="1">
    <citation type="journal article" date="2014" name="Int. J. Syst. Evol. Microbiol.">
        <title>Complete genome sequence of Corynebacterium casei LMG S-19264T (=DSM 44701T), isolated from a smear-ripened cheese.</title>
        <authorList>
            <consortium name="US DOE Joint Genome Institute (JGI-PGF)"/>
            <person name="Walter F."/>
            <person name="Albersmeier A."/>
            <person name="Kalinowski J."/>
            <person name="Ruckert C."/>
        </authorList>
    </citation>
    <scope>NUCLEOTIDE SEQUENCE</scope>
    <source>
        <strain evidence="3">JCM 5016</strain>
    </source>
</reference>
<gene>
    <name evidence="3" type="ORF">GCM10010389_09190</name>
</gene>
<keyword evidence="2" id="KW-0472">Membrane</keyword>
<evidence type="ECO:0000256" key="2">
    <source>
        <dbReference type="SAM" id="Phobius"/>
    </source>
</evidence>
<organism evidence="3 4">
    <name type="scientific">Streptomyces echinoruber</name>
    <dbReference type="NCBI Taxonomy" id="68898"/>
    <lineage>
        <taxon>Bacteria</taxon>
        <taxon>Bacillati</taxon>
        <taxon>Actinomycetota</taxon>
        <taxon>Actinomycetes</taxon>
        <taxon>Kitasatosporales</taxon>
        <taxon>Streptomycetaceae</taxon>
        <taxon>Streptomyces</taxon>
    </lineage>
</organism>
<keyword evidence="4" id="KW-1185">Reference proteome</keyword>
<feature type="transmembrane region" description="Helical" evidence="2">
    <location>
        <begin position="135"/>
        <end position="156"/>
    </location>
</feature>
<comment type="caution">
    <text evidence="3">The sequence shown here is derived from an EMBL/GenBank/DDBJ whole genome shotgun (WGS) entry which is preliminary data.</text>
</comment>
<dbReference type="Proteomes" id="UP000623010">
    <property type="component" value="Unassembled WGS sequence"/>
</dbReference>